<name>L1LAH7_THEEQ</name>
<feature type="region of interest" description="Disordered" evidence="1">
    <location>
        <begin position="286"/>
        <end position="331"/>
    </location>
</feature>
<evidence type="ECO:0000256" key="1">
    <source>
        <dbReference type="SAM" id="MobiDB-lite"/>
    </source>
</evidence>
<reference evidence="2 3" key="1">
    <citation type="journal article" date="2012" name="BMC Genomics">
        <title>Comparative genomic analysis and phylogenetic position of Theileria equi.</title>
        <authorList>
            <person name="Kappmeyer L.S."/>
            <person name="Thiagarajan M."/>
            <person name="Herndon D.R."/>
            <person name="Ramsay J.D."/>
            <person name="Caler E."/>
            <person name="Djikeng A."/>
            <person name="Gillespie J.J."/>
            <person name="Lau A.O."/>
            <person name="Roalson E.H."/>
            <person name="Silva J.C."/>
            <person name="Silva M.G."/>
            <person name="Suarez C.E."/>
            <person name="Ueti M.W."/>
            <person name="Nene V.M."/>
            <person name="Mealey R.H."/>
            <person name="Knowles D.P."/>
            <person name="Brayton K.A."/>
        </authorList>
    </citation>
    <scope>NUCLEOTIDE SEQUENCE [LARGE SCALE GENOMIC DNA]</scope>
    <source>
        <strain evidence="2 3">WA</strain>
    </source>
</reference>
<dbReference type="VEuPathDB" id="PiroplasmaDB:BEWA_049490"/>
<dbReference type="RefSeq" id="XP_004831934.1">
    <property type="nucleotide sequence ID" value="XM_004831877.1"/>
</dbReference>
<evidence type="ECO:0000313" key="3">
    <source>
        <dbReference type="Proteomes" id="UP000031512"/>
    </source>
</evidence>
<dbReference type="GeneID" id="15804004"/>
<comment type="caution">
    <text evidence="2">The sequence shown here is derived from an EMBL/GenBank/DDBJ whole genome shotgun (WGS) entry which is preliminary data.</text>
</comment>
<evidence type="ECO:0000313" key="2">
    <source>
        <dbReference type="EMBL" id="EKX72482.1"/>
    </source>
</evidence>
<gene>
    <name evidence="2" type="ORF">BEWA_049490</name>
</gene>
<dbReference type="Proteomes" id="UP000031512">
    <property type="component" value="Unassembled WGS sequence"/>
</dbReference>
<keyword evidence="3" id="KW-1185">Reference proteome</keyword>
<accession>L1LAH7</accession>
<sequence>MSQVKGVTIDIGKLPGKNLTPYETEKNKYYYNDDEHRERVDVILTESLQNLPEYVTLTYKPNNPETKIANIEYNGQPKSEFDNDLKDCKSVMVYYWSGDGNYNDPLVLQLGDDNKYYTNLISLVSVDRDSGSLLKLLDKWSCTWNSVHPVDIMQKKSSYNCSSCNQPKINLTSSLVNNKYTKVIHSEYASFYKIVGRLKNGSQNITDIPITKNFSKVCVYWYPLNGEESKPLLIRLPAPSTDGNSSGNLWYRKESSGNKWTNVVVSPPSSPDDCKGILKLLKEISPKSEDEGEVESECIDPNDEQMNNQDSTSSSSLSTNPVTTTSTPGLSHGAIAGITVVSVGTGGSALGYGSYKLFLSLKNPT</sequence>
<dbReference type="AlphaFoldDB" id="L1LAH7"/>
<dbReference type="KEGG" id="beq:BEWA_049490"/>
<protein>
    <submittedName>
        <fullName evidence="2">Uncharacterized protein</fullName>
    </submittedName>
</protein>
<feature type="compositionally biased region" description="Low complexity" evidence="1">
    <location>
        <begin position="311"/>
        <end position="327"/>
    </location>
</feature>
<feature type="compositionally biased region" description="Acidic residues" evidence="1">
    <location>
        <begin position="290"/>
        <end position="303"/>
    </location>
</feature>
<organism evidence="2 3">
    <name type="scientific">Theileria equi strain WA</name>
    <dbReference type="NCBI Taxonomy" id="1537102"/>
    <lineage>
        <taxon>Eukaryota</taxon>
        <taxon>Sar</taxon>
        <taxon>Alveolata</taxon>
        <taxon>Apicomplexa</taxon>
        <taxon>Aconoidasida</taxon>
        <taxon>Piroplasmida</taxon>
        <taxon>Theileriidae</taxon>
        <taxon>Theileria</taxon>
    </lineage>
</organism>
<proteinExistence type="predicted"/>
<dbReference type="EMBL" id="ACOU01000007">
    <property type="protein sequence ID" value="EKX72482.1"/>
    <property type="molecule type" value="Genomic_DNA"/>
</dbReference>